<evidence type="ECO:0000256" key="4">
    <source>
        <dbReference type="ARBA" id="ARBA00023163"/>
    </source>
</evidence>
<dbReference type="GO" id="GO:0005524">
    <property type="term" value="F:ATP binding"/>
    <property type="evidence" value="ECO:0007669"/>
    <property type="project" value="UniProtKB-KW"/>
</dbReference>
<protein>
    <submittedName>
        <fullName evidence="8">Sigma-54-dependent Fis family transcriptional regulator</fullName>
    </submittedName>
</protein>
<evidence type="ECO:0000256" key="3">
    <source>
        <dbReference type="ARBA" id="ARBA00023015"/>
    </source>
</evidence>
<evidence type="ECO:0000256" key="2">
    <source>
        <dbReference type="ARBA" id="ARBA00022840"/>
    </source>
</evidence>
<dbReference type="PANTHER" id="PTHR32071">
    <property type="entry name" value="TRANSCRIPTIONAL REGULATORY PROTEIN"/>
    <property type="match status" value="1"/>
</dbReference>
<accession>A0A3E0UI65</accession>
<keyword evidence="3" id="KW-0805">Transcription regulation</keyword>
<evidence type="ECO:0000313" key="8">
    <source>
        <dbReference type="EMBL" id="REL36313.1"/>
    </source>
</evidence>
<dbReference type="OrthoDB" id="9804019at2"/>
<keyword evidence="2" id="KW-0067">ATP-binding</keyword>
<dbReference type="GO" id="GO:0006355">
    <property type="term" value="P:regulation of DNA-templated transcription"/>
    <property type="evidence" value="ECO:0007669"/>
    <property type="project" value="InterPro"/>
</dbReference>
<dbReference type="SUPFAM" id="SSF52172">
    <property type="entry name" value="CheY-like"/>
    <property type="match status" value="1"/>
</dbReference>
<keyword evidence="4" id="KW-0804">Transcription</keyword>
<dbReference type="Pfam" id="PF25601">
    <property type="entry name" value="AAA_lid_14"/>
    <property type="match status" value="1"/>
</dbReference>
<feature type="modified residue" description="4-aspartylphosphate" evidence="5">
    <location>
        <position position="55"/>
    </location>
</feature>
<evidence type="ECO:0000313" key="9">
    <source>
        <dbReference type="Proteomes" id="UP000256999"/>
    </source>
</evidence>
<evidence type="ECO:0000256" key="5">
    <source>
        <dbReference type="PROSITE-ProRule" id="PRU00169"/>
    </source>
</evidence>
<reference evidence="8 9" key="1">
    <citation type="submission" date="2018-08" db="EMBL/GenBank/DDBJ databases">
        <title>Thalassotalea euphylliae genome.</title>
        <authorList>
            <person name="Summers S."/>
            <person name="Rice S.A."/>
            <person name="Freckelton M.L."/>
            <person name="Nedved B.T."/>
            <person name="Hadfield M.G."/>
        </authorList>
    </citation>
    <scope>NUCLEOTIDE SEQUENCE [LARGE SCALE GENOMIC DNA]</scope>
    <source>
        <strain evidence="8 9">H2</strain>
    </source>
</reference>
<dbReference type="Gene3D" id="3.40.50.2300">
    <property type="match status" value="1"/>
</dbReference>
<dbReference type="PROSITE" id="PS50045">
    <property type="entry name" value="SIGMA54_INTERACT_4"/>
    <property type="match status" value="1"/>
</dbReference>
<dbReference type="Pfam" id="PF00072">
    <property type="entry name" value="Response_reg"/>
    <property type="match status" value="1"/>
</dbReference>
<dbReference type="InterPro" id="IPR009057">
    <property type="entry name" value="Homeodomain-like_sf"/>
</dbReference>
<feature type="domain" description="Response regulatory" evidence="7">
    <location>
        <begin position="6"/>
        <end position="125"/>
    </location>
</feature>
<dbReference type="PRINTS" id="PR01590">
    <property type="entry name" value="HTHFIS"/>
</dbReference>
<dbReference type="SMART" id="SM00448">
    <property type="entry name" value="REC"/>
    <property type="match status" value="1"/>
</dbReference>
<dbReference type="InterPro" id="IPR001789">
    <property type="entry name" value="Sig_transdc_resp-reg_receiver"/>
</dbReference>
<dbReference type="GO" id="GO:0000160">
    <property type="term" value="P:phosphorelay signal transduction system"/>
    <property type="evidence" value="ECO:0007669"/>
    <property type="project" value="InterPro"/>
</dbReference>
<evidence type="ECO:0000259" key="7">
    <source>
        <dbReference type="PROSITE" id="PS50110"/>
    </source>
</evidence>
<dbReference type="SMART" id="SM00382">
    <property type="entry name" value="AAA"/>
    <property type="match status" value="1"/>
</dbReference>
<keyword evidence="5" id="KW-0597">Phosphoprotein</keyword>
<dbReference type="InterPro" id="IPR058031">
    <property type="entry name" value="AAA_lid_NorR"/>
</dbReference>
<dbReference type="FunFam" id="3.40.50.300:FF:000006">
    <property type="entry name" value="DNA-binding transcriptional regulator NtrC"/>
    <property type="match status" value="1"/>
</dbReference>
<evidence type="ECO:0000256" key="1">
    <source>
        <dbReference type="ARBA" id="ARBA00022741"/>
    </source>
</evidence>
<dbReference type="InterPro" id="IPR025943">
    <property type="entry name" value="Sigma_54_int_dom_ATP-bd_2"/>
</dbReference>
<gene>
    <name evidence="8" type="ORF">DXX92_13870</name>
</gene>
<feature type="domain" description="Sigma-54 factor interaction" evidence="6">
    <location>
        <begin position="155"/>
        <end position="384"/>
    </location>
</feature>
<organism evidence="8 9">
    <name type="scientific">Thalassotalea euphylliae</name>
    <dbReference type="NCBI Taxonomy" id="1655234"/>
    <lineage>
        <taxon>Bacteria</taxon>
        <taxon>Pseudomonadati</taxon>
        <taxon>Pseudomonadota</taxon>
        <taxon>Gammaproteobacteria</taxon>
        <taxon>Alteromonadales</taxon>
        <taxon>Colwelliaceae</taxon>
        <taxon>Thalassotalea</taxon>
    </lineage>
</organism>
<dbReference type="SUPFAM" id="SSF46689">
    <property type="entry name" value="Homeodomain-like"/>
    <property type="match status" value="1"/>
</dbReference>
<dbReference type="RefSeq" id="WP_116000981.1">
    <property type="nucleotide sequence ID" value="NZ_QUOV01000001.1"/>
</dbReference>
<dbReference type="Pfam" id="PF00158">
    <property type="entry name" value="Sigma54_activat"/>
    <property type="match status" value="1"/>
</dbReference>
<dbReference type="InterPro" id="IPR002078">
    <property type="entry name" value="Sigma_54_int"/>
</dbReference>
<dbReference type="AlphaFoldDB" id="A0A3E0UI65"/>
<dbReference type="Pfam" id="PF02954">
    <property type="entry name" value="HTH_8"/>
    <property type="match status" value="1"/>
</dbReference>
<dbReference type="InterPro" id="IPR011006">
    <property type="entry name" value="CheY-like_superfamily"/>
</dbReference>
<dbReference type="Proteomes" id="UP000256999">
    <property type="component" value="Unassembled WGS sequence"/>
</dbReference>
<dbReference type="PANTHER" id="PTHR32071:SF113">
    <property type="entry name" value="ALGINATE BIOSYNTHESIS TRANSCRIPTIONAL REGULATORY PROTEIN ALGB"/>
    <property type="match status" value="1"/>
</dbReference>
<dbReference type="CDD" id="cd00009">
    <property type="entry name" value="AAA"/>
    <property type="match status" value="1"/>
</dbReference>
<dbReference type="Gene3D" id="1.10.8.60">
    <property type="match status" value="1"/>
</dbReference>
<dbReference type="InterPro" id="IPR003593">
    <property type="entry name" value="AAA+_ATPase"/>
</dbReference>
<dbReference type="InterPro" id="IPR027417">
    <property type="entry name" value="P-loop_NTPase"/>
</dbReference>
<dbReference type="EMBL" id="QUOV01000001">
    <property type="protein sequence ID" value="REL36313.1"/>
    <property type="molecule type" value="Genomic_DNA"/>
</dbReference>
<dbReference type="PROSITE" id="PS50110">
    <property type="entry name" value="RESPONSE_REGULATORY"/>
    <property type="match status" value="1"/>
</dbReference>
<dbReference type="Gene3D" id="1.10.10.60">
    <property type="entry name" value="Homeodomain-like"/>
    <property type="match status" value="1"/>
</dbReference>
<dbReference type="PROSITE" id="PS00676">
    <property type="entry name" value="SIGMA54_INTERACT_2"/>
    <property type="match status" value="1"/>
</dbReference>
<dbReference type="InterPro" id="IPR002197">
    <property type="entry name" value="HTH_Fis"/>
</dbReference>
<evidence type="ECO:0000259" key="6">
    <source>
        <dbReference type="PROSITE" id="PS50045"/>
    </source>
</evidence>
<proteinExistence type="predicted"/>
<keyword evidence="1" id="KW-0547">Nucleotide-binding</keyword>
<comment type="caution">
    <text evidence="8">The sequence shown here is derived from an EMBL/GenBank/DDBJ whole genome shotgun (WGS) entry which is preliminary data.</text>
</comment>
<dbReference type="GO" id="GO:0043565">
    <property type="term" value="F:sequence-specific DNA binding"/>
    <property type="evidence" value="ECO:0007669"/>
    <property type="project" value="InterPro"/>
</dbReference>
<sequence>MKQQGHILIVDDDQDILVAGKLLLKRKFSQVDICNRPEQLPSLLADNGYDVILLDMNFGPGESSGQQGFHWLSQIQQLAPEVVVIMITAHGGVDIAVEAIKQGATDFIAKPWHNEKVIATMTTALELKHTRAESQQLKVANQALVQATTTRSDAIIGNSPAMQNVHSLVSRAAPTDANVLILGENGTGKELIARDIHRQSARAEQVFLSVDLGAISESLFESELFGHKKGAFTGAQQDRIGKIQAAEGGTLFLDEIGNLPLHLQAKLLTVLEQRKVTPLGSNKEEAFNVRIVAATNVSKAKLCDEQHFRQDLLFRLNTVEITLPPLRERRQDIIAIAEHFITLYCKKYQKPELQLSDEAKAAILDYQWPGNIRALRHAIERAIILCEGDTLSPQDFQLTHDAPSVASYSQADKAPNIVNLPDELNLDAIEKMAIAQALKKHAYNISHTAKELGLTRAALYRRMEKHGL</sequence>
<dbReference type="SUPFAM" id="SSF52540">
    <property type="entry name" value="P-loop containing nucleoside triphosphate hydrolases"/>
    <property type="match status" value="1"/>
</dbReference>
<dbReference type="Gene3D" id="3.40.50.300">
    <property type="entry name" value="P-loop containing nucleotide triphosphate hydrolases"/>
    <property type="match status" value="1"/>
</dbReference>
<name>A0A3E0UI65_9GAMM</name>